<dbReference type="EMBL" id="KY684084">
    <property type="protein sequence ID" value="ARF09253.1"/>
    <property type="molecule type" value="Genomic_DNA"/>
</dbReference>
<proteinExistence type="predicted"/>
<organism evidence="1">
    <name type="scientific">Catovirus CTV1</name>
    <dbReference type="NCBI Taxonomy" id="1977631"/>
    <lineage>
        <taxon>Viruses</taxon>
        <taxon>Varidnaviria</taxon>
        <taxon>Bamfordvirae</taxon>
        <taxon>Nucleocytoviricota</taxon>
        <taxon>Megaviricetes</taxon>
        <taxon>Imitervirales</taxon>
        <taxon>Mimiviridae</taxon>
        <taxon>Klosneuvirinae</taxon>
        <taxon>Catovirus</taxon>
    </lineage>
</organism>
<protein>
    <submittedName>
        <fullName evidence="1">Uncharacterized protein</fullName>
    </submittedName>
</protein>
<sequence length="142" mass="17281">MSIFINNVLYIIYMSNKADLLDEYCRIHDQINKLRDRVELLKQETKIKLYYCKSNRKKQKVMNLYKKYLSEIKNDSKLKENYKSLKYRQDQIRKILVDDNNDHKKSKNLGKNIGYLLQKYKNLSNTDSDTHYHNNIFYKKTI</sequence>
<name>A0A1V0SC10_9VIRU</name>
<gene>
    <name evidence="1" type="ORF">Catovirus_2_202</name>
</gene>
<evidence type="ECO:0000313" key="1">
    <source>
        <dbReference type="EMBL" id="ARF09253.1"/>
    </source>
</evidence>
<reference evidence="1" key="1">
    <citation type="journal article" date="2017" name="Science">
        <title>Giant viruses with an expanded complement of translation system components.</title>
        <authorList>
            <person name="Schulz F."/>
            <person name="Yutin N."/>
            <person name="Ivanova N.N."/>
            <person name="Ortega D.R."/>
            <person name="Lee T.K."/>
            <person name="Vierheilig J."/>
            <person name="Daims H."/>
            <person name="Horn M."/>
            <person name="Wagner M."/>
            <person name="Jensen G.J."/>
            <person name="Kyrpides N.C."/>
            <person name="Koonin E.V."/>
            <person name="Woyke T."/>
        </authorList>
    </citation>
    <scope>NUCLEOTIDE SEQUENCE</scope>
    <source>
        <strain evidence="1">CTV1</strain>
    </source>
</reference>
<accession>A0A1V0SC10</accession>